<protein>
    <submittedName>
        <fullName evidence="4">TetR family transcriptional regulator</fullName>
    </submittedName>
</protein>
<dbReference type="EMBL" id="WHOC01000041">
    <property type="protein sequence ID" value="NOU85733.1"/>
    <property type="molecule type" value="Genomic_DNA"/>
</dbReference>
<proteinExistence type="predicted"/>
<feature type="DNA-binding region" description="H-T-H motif" evidence="2">
    <location>
        <begin position="36"/>
        <end position="55"/>
    </location>
</feature>
<dbReference type="InterPro" id="IPR009057">
    <property type="entry name" value="Homeodomain-like_sf"/>
</dbReference>
<dbReference type="InterPro" id="IPR050624">
    <property type="entry name" value="HTH-type_Tx_Regulator"/>
</dbReference>
<evidence type="ECO:0000256" key="1">
    <source>
        <dbReference type="ARBA" id="ARBA00023125"/>
    </source>
</evidence>
<dbReference type="RefSeq" id="WP_171689053.1">
    <property type="nucleotide sequence ID" value="NZ_WHOC01000041.1"/>
</dbReference>
<dbReference type="PANTHER" id="PTHR43479">
    <property type="entry name" value="ACREF/ENVCD OPERON REPRESSOR-RELATED"/>
    <property type="match status" value="1"/>
</dbReference>
<comment type="caution">
    <text evidence="4">The sequence shown here is derived from an EMBL/GenBank/DDBJ whole genome shotgun (WGS) entry which is preliminary data.</text>
</comment>
<reference evidence="4 5" key="1">
    <citation type="submission" date="2019-10" db="EMBL/GenBank/DDBJ databases">
        <title>Description of Paenibacillus choica sp. nov.</title>
        <authorList>
            <person name="Carlier A."/>
            <person name="Qi S."/>
        </authorList>
    </citation>
    <scope>NUCLEOTIDE SEQUENCE [LARGE SCALE GENOMIC DNA]</scope>
    <source>
        <strain evidence="4 5">LMG 31460</strain>
    </source>
</reference>
<feature type="domain" description="HTH tetR-type" evidence="3">
    <location>
        <begin position="13"/>
        <end position="73"/>
    </location>
</feature>
<accession>A0ABX1Z196</accession>
<dbReference type="Pfam" id="PF00440">
    <property type="entry name" value="TetR_N"/>
    <property type="match status" value="1"/>
</dbReference>
<evidence type="ECO:0000313" key="4">
    <source>
        <dbReference type="EMBL" id="NOU85733.1"/>
    </source>
</evidence>
<organism evidence="4 5">
    <name type="scientific">Paenibacillus germinis</name>
    <dbReference type="NCBI Taxonomy" id="2654979"/>
    <lineage>
        <taxon>Bacteria</taxon>
        <taxon>Bacillati</taxon>
        <taxon>Bacillota</taxon>
        <taxon>Bacilli</taxon>
        <taxon>Bacillales</taxon>
        <taxon>Paenibacillaceae</taxon>
        <taxon>Paenibacillus</taxon>
    </lineage>
</organism>
<keyword evidence="1 2" id="KW-0238">DNA-binding</keyword>
<evidence type="ECO:0000259" key="3">
    <source>
        <dbReference type="PROSITE" id="PS50977"/>
    </source>
</evidence>
<keyword evidence="5" id="KW-1185">Reference proteome</keyword>
<dbReference type="PANTHER" id="PTHR43479:SF11">
    <property type="entry name" value="ACREF_ENVCD OPERON REPRESSOR-RELATED"/>
    <property type="match status" value="1"/>
</dbReference>
<evidence type="ECO:0000256" key="2">
    <source>
        <dbReference type="PROSITE-ProRule" id="PRU00335"/>
    </source>
</evidence>
<name>A0ABX1Z196_9BACL</name>
<dbReference type="Proteomes" id="UP000658690">
    <property type="component" value="Unassembled WGS sequence"/>
</dbReference>
<gene>
    <name evidence="4" type="ORF">GC102_08090</name>
</gene>
<evidence type="ECO:0000313" key="5">
    <source>
        <dbReference type="Proteomes" id="UP000658690"/>
    </source>
</evidence>
<dbReference type="SUPFAM" id="SSF46689">
    <property type="entry name" value="Homeodomain-like"/>
    <property type="match status" value="1"/>
</dbReference>
<sequence length="198" mass="22889">MPRTQEENERIRQASKDKIEAAAMTIFIKKGYHTTSIDDVAKQAQISKGLLYNYYKGKEELLAALVQVRIGELVEVMETAAALKTPVDQLRYIVEGALDNVYRRPDVYRFYLNLQTQPEDDRVLAVYGDQLNEESRIQFELQCKMFENLGVREPRLRSLHFSATLHGAMLMLTTYPNGFPVKEIKEQIIQEYCIYSAE</sequence>
<dbReference type="InterPro" id="IPR001647">
    <property type="entry name" value="HTH_TetR"/>
</dbReference>
<dbReference type="PRINTS" id="PR00455">
    <property type="entry name" value="HTHTETR"/>
</dbReference>
<dbReference type="Gene3D" id="1.10.357.10">
    <property type="entry name" value="Tetracycline Repressor, domain 2"/>
    <property type="match status" value="1"/>
</dbReference>
<dbReference type="PROSITE" id="PS50977">
    <property type="entry name" value="HTH_TETR_2"/>
    <property type="match status" value="1"/>
</dbReference>